<dbReference type="RefSeq" id="WP_071869446.1">
    <property type="nucleotide sequence ID" value="NZ_BJUG01000003.1"/>
</dbReference>
<comment type="caution">
    <text evidence="1">The sequence shown here is derived from an EMBL/GenBank/DDBJ whole genome shotgun (WGS) entry which is preliminary data.</text>
</comment>
<dbReference type="AlphaFoldDB" id="A0A249SKD9"/>
<proteinExistence type="predicted"/>
<reference evidence="1 2" key="1">
    <citation type="submission" date="2019-07" db="EMBL/GenBank/DDBJ databases">
        <title>Whole genome shotgun sequence of Enterococcus thailandicus NBRC 101867.</title>
        <authorList>
            <person name="Hosoyama A."/>
            <person name="Uohara A."/>
            <person name="Ohji S."/>
            <person name="Ichikawa N."/>
        </authorList>
    </citation>
    <scope>NUCLEOTIDE SEQUENCE [LARGE SCALE GENOMIC DNA]</scope>
    <source>
        <strain evidence="1 2">NBRC 101867</strain>
    </source>
</reference>
<dbReference type="EMBL" id="BJUG01000003">
    <property type="protein sequence ID" value="GEK36572.1"/>
    <property type="molecule type" value="Genomic_DNA"/>
</dbReference>
<accession>A0A249SKD9</accession>
<dbReference type="GeneID" id="77487810"/>
<evidence type="ECO:0000313" key="1">
    <source>
        <dbReference type="EMBL" id="GEK36572.1"/>
    </source>
</evidence>
<gene>
    <name evidence="1" type="ORF">ETH01_08590</name>
</gene>
<dbReference type="OrthoDB" id="2339952at2"/>
<evidence type="ECO:0000313" key="2">
    <source>
        <dbReference type="Proteomes" id="UP000321361"/>
    </source>
</evidence>
<sequence length="239" mass="25462">MNKVKNVLLVVMTVLVTIVSSANLGLINVDASVVSSTASMQELATKMKKIDNQELSKQLENVIHKEVASKDLTLLETENVLEFEKLTLSKVDDYTIATIPYKNSETYNIMSNLSVVFDASGNIINYSEQQLTQSDHNTFWVKQSADGHVVLDKDLGTEYLSNTETLSGINELKKVSQTRGLDLKCFGAVVGAGAAVCATIAKLCGTPCALTAVICGVCVGGIIVIGGGSIVGAIVACWK</sequence>
<organism evidence="1 2">
    <name type="scientific">Enterococcus thailandicus</name>
    <dbReference type="NCBI Taxonomy" id="417368"/>
    <lineage>
        <taxon>Bacteria</taxon>
        <taxon>Bacillati</taxon>
        <taxon>Bacillota</taxon>
        <taxon>Bacilli</taxon>
        <taxon>Lactobacillales</taxon>
        <taxon>Enterococcaceae</taxon>
        <taxon>Enterococcus</taxon>
    </lineage>
</organism>
<dbReference type="KEGG" id="eth:CK496_09170"/>
<protein>
    <submittedName>
        <fullName evidence="1">Uncharacterized protein</fullName>
    </submittedName>
</protein>
<dbReference type="Proteomes" id="UP000321361">
    <property type="component" value="Unassembled WGS sequence"/>
</dbReference>
<name>A0A249SKD9_ENTTH</name>